<feature type="domain" description="SH2" evidence="2">
    <location>
        <begin position="25"/>
        <end position="119"/>
    </location>
</feature>
<dbReference type="Gene3D" id="1.10.840.10">
    <property type="entry name" value="Ras guanine-nucleotide exchange factors catalytic domain"/>
    <property type="match status" value="1"/>
</dbReference>
<dbReference type="PANTHER" id="PTHR14247:SF8">
    <property type="entry name" value="RAS-GEF DOMAIN-CONTAINING PROTEIN"/>
    <property type="match status" value="1"/>
</dbReference>
<dbReference type="Gene3D" id="3.30.505.10">
    <property type="entry name" value="SH2 domain"/>
    <property type="match status" value="1"/>
</dbReference>
<dbReference type="SMART" id="SM00252">
    <property type="entry name" value="SH2"/>
    <property type="match status" value="1"/>
</dbReference>
<dbReference type="Pfam" id="PF00017">
    <property type="entry name" value="SH2"/>
    <property type="match status" value="1"/>
</dbReference>
<dbReference type="SUPFAM" id="SSF55550">
    <property type="entry name" value="SH2 domain"/>
    <property type="match status" value="1"/>
</dbReference>
<dbReference type="InterPro" id="IPR000980">
    <property type="entry name" value="SH2"/>
</dbReference>
<dbReference type="OrthoDB" id="9938362at2759"/>
<name>A0A8E0VGX7_9TREM</name>
<protein>
    <recommendedName>
        <fullName evidence="2">SH2 domain-containing protein</fullName>
    </recommendedName>
</protein>
<evidence type="ECO:0000313" key="4">
    <source>
        <dbReference type="Proteomes" id="UP000728185"/>
    </source>
</evidence>
<dbReference type="PRINTS" id="PR00401">
    <property type="entry name" value="SH2DOMAIN"/>
</dbReference>
<organism evidence="3 4">
    <name type="scientific">Fasciolopsis buskii</name>
    <dbReference type="NCBI Taxonomy" id="27845"/>
    <lineage>
        <taxon>Eukaryota</taxon>
        <taxon>Metazoa</taxon>
        <taxon>Spiralia</taxon>
        <taxon>Lophotrochozoa</taxon>
        <taxon>Platyhelminthes</taxon>
        <taxon>Trematoda</taxon>
        <taxon>Digenea</taxon>
        <taxon>Plagiorchiida</taxon>
        <taxon>Echinostomata</taxon>
        <taxon>Echinostomatoidea</taxon>
        <taxon>Fasciolidae</taxon>
        <taxon>Fasciolopsis</taxon>
    </lineage>
</organism>
<keyword evidence="4" id="KW-1185">Reference proteome</keyword>
<evidence type="ECO:0000259" key="2">
    <source>
        <dbReference type="PROSITE" id="PS50001"/>
    </source>
</evidence>
<reference evidence="3" key="1">
    <citation type="submission" date="2019-05" db="EMBL/GenBank/DDBJ databases">
        <title>Annotation for the trematode Fasciolopsis buski.</title>
        <authorList>
            <person name="Choi Y.-J."/>
        </authorList>
    </citation>
    <scope>NUCLEOTIDE SEQUENCE</scope>
    <source>
        <strain evidence="3">HT</strain>
        <tissue evidence="3">Whole worm</tissue>
    </source>
</reference>
<accession>A0A8E0VGX7</accession>
<comment type="caution">
    <text evidence="3">The sequence shown here is derived from an EMBL/GenBank/DDBJ whole genome shotgun (WGS) entry which is preliminary data.</text>
</comment>
<gene>
    <name evidence="3" type="ORF">FBUS_00635</name>
</gene>
<dbReference type="GO" id="GO:0005085">
    <property type="term" value="F:guanyl-nucleotide exchange factor activity"/>
    <property type="evidence" value="ECO:0007669"/>
    <property type="project" value="InterPro"/>
</dbReference>
<dbReference type="Proteomes" id="UP000728185">
    <property type="component" value="Unassembled WGS sequence"/>
</dbReference>
<evidence type="ECO:0000256" key="1">
    <source>
        <dbReference type="PROSITE-ProRule" id="PRU00191"/>
    </source>
</evidence>
<dbReference type="AlphaFoldDB" id="A0A8E0VGX7"/>
<dbReference type="InterPro" id="IPR051853">
    <property type="entry name" value="SH2-Ras-GEF_adapter"/>
</dbReference>
<dbReference type="PANTHER" id="PTHR14247">
    <property type="entry name" value="BREAST CANCER ANTI-ESTROGEN RESISTANCE PROTEIN 3 HOMOLOG-LIKE PROTEIN"/>
    <property type="match status" value="1"/>
</dbReference>
<sequence>MCTTDAHSPLSECSKQVKLLSKEPWYHYGLSREDAEKCVRRNGEFLVRNSTRTPGDFVLTYKWNGKVVHVLVRQREQKNGFLYSFGVFEFPSVAQLVKYHWTNQLPMSVSSEAVIYRPVHYTGVKHDQGLPWKIGLNSLKTHSENSSLKVPPISHSISKFNGFAGSFADVRDPTFSGQPEPNLKRASLLDLRGTTYADPMLFGDDIDYCPPEMLTGSLGSLQMRSSQNSLFDSGGIMTQSSELLNVRNLGLMGVDPGRRNSSELNGVDEWKPITLSRKGIRYVDMHEPNEEGRTKPTSLEQLPPIHPSTSDTTYHSINYDLTRAIPPLLLRRTGPVERALDRKVWLELTNLLEKRIFNPLDYAAHLTLELISMLLPTGALDDPDRQVKLGLLEAKNRRLRRDLYNRDRFLRLFIIATVLMSDKETTRANTLSYWFELAQCLITIYRDRHTLSTVLRAIFSSKIPLTVWNDIKNSPNSKSAVIQELSAYHQALGGHILPEKHVPKPSIRSSVTSAIARLSSTRPYDLHNQIPNLHPLLTGSVTEPSRVMCVSSELTTSKSEPGTPNSVLPSEVTGTYSVRDLWMWELYSTMKDTNSLAACLSRTETILALLLGPIKLERGPVLDKLYAKLSSVLTAVCKMIESGNQ</sequence>
<proteinExistence type="predicted"/>
<keyword evidence="1" id="KW-0727">SH2 domain</keyword>
<dbReference type="GO" id="GO:0007264">
    <property type="term" value="P:small GTPase-mediated signal transduction"/>
    <property type="evidence" value="ECO:0007669"/>
    <property type="project" value="InterPro"/>
</dbReference>
<evidence type="ECO:0000313" key="3">
    <source>
        <dbReference type="EMBL" id="KAA0185262.1"/>
    </source>
</evidence>
<dbReference type="InterPro" id="IPR036860">
    <property type="entry name" value="SH2_dom_sf"/>
</dbReference>
<dbReference type="InterPro" id="IPR036964">
    <property type="entry name" value="RASGEF_cat_dom_sf"/>
</dbReference>
<dbReference type="PROSITE" id="PS50001">
    <property type="entry name" value="SH2"/>
    <property type="match status" value="1"/>
</dbReference>
<dbReference type="EMBL" id="LUCM01010588">
    <property type="protein sequence ID" value="KAA0185262.1"/>
    <property type="molecule type" value="Genomic_DNA"/>
</dbReference>